<dbReference type="PANTHER" id="PTHR15723:SF0">
    <property type="entry name" value="CARBOHYDRATE SULFOTRANSFERASE 15"/>
    <property type="match status" value="1"/>
</dbReference>
<dbReference type="GO" id="GO:0019319">
    <property type="term" value="P:hexose biosynthetic process"/>
    <property type="evidence" value="ECO:0007669"/>
    <property type="project" value="TreeGrafter"/>
</dbReference>
<dbReference type="OrthoDB" id="8068875at2759"/>
<evidence type="ECO:0000256" key="1">
    <source>
        <dbReference type="SAM" id="Phobius"/>
    </source>
</evidence>
<dbReference type="Pfam" id="PF00685">
    <property type="entry name" value="Sulfotransfer_1"/>
    <property type="match status" value="1"/>
</dbReference>
<feature type="domain" description="Sulfotransferase" evidence="2">
    <location>
        <begin position="111"/>
        <end position="395"/>
    </location>
</feature>
<name>A0A210PTX7_MIZYE</name>
<evidence type="ECO:0000313" key="3">
    <source>
        <dbReference type="EMBL" id="OWF39912.1"/>
    </source>
</evidence>
<gene>
    <name evidence="3" type="ORF">KP79_PYT04249</name>
</gene>
<dbReference type="InterPro" id="IPR000863">
    <property type="entry name" value="Sulfotransferase_dom"/>
</dbReference>
<dbReference type="AlphaFoldDB" id="A0A210PTX7"/>
<proteinExistence type="predicted"/>
<reference evidence="3 4" key="1">
    <citation type="journal article" date="2017" name="Nat. Ecol. Evol.">
        <title>Scallop genome provides insights into evolution of bilaterian karyotype and development.</title>
        <authorList>
            <person name="Wang S."/>
            <person name="Zhang J."/>
            <person name="Jiao W."/>
            <person name="Li J."/>
            <person name="Xun X."/>
            <person name="Sun Y."/>
            <person name="Guo X."/>
            <person name="Huan P."/>
            <person name="Dong B."/>
            <person name="Zhang L."/>
            <person name="Hu X."/>
            <person name="Sun X."/>
            <person name="Wang J."/>
            <person name="Zhao C."/>
            <person name="Wang Y."/>
            <person name="Wang D."/>
            <person name="Huang X."/>
            <person name="Wang R."/>
            <person name="Lv J."/>
            <person name="Li Y."/>
            <person name="Zhang Z."/>
            <person name="Liu B."/>
            <person name="Lu W."/>
            <person name="Hui Y."/>
            <person name="Liang J."/>
            <person name="Zhou Z."/>
            <person name="Hou R."/>
            <person name="Li X."/>
            <person name="Liu Y."/>
            <person name="Li H."/>
            <person name="Ning X."/>
            <person name="Lin Y."/>
            <person name="Zhao L."/>
            <person name="Xing Q."/>
            <person name="Dou J."/>
            <person name="Li Y."/>
            <person name="Mao J."/>
            <person name="Guo H."/>
            <person name="Dou H."/>
            <person name="Li T."/>
            <person name="Mu C."/>
            <person name="Jiang W."/>
            <person name="Fu Q."/>
            <person name="Fu X."/>
            <person name="Miao Y."/>
            <person name="Liu J."/>
            <person name="Yu Q."/>
            <person name="Li R."/>
            <person name="Liao H."/>
            <person name="Li X."/>
            <person name="Kong Y."/>
            <person name="Jiang Z."/>
            <person name="Chourrout D."/>
            <person name="Li R."/>
            <person name="Bao Z."/>
        </authorList>
    </citation>
    <scope>NUCLEOTIDE SEQUENCE [LARGE SCALE GENOMIC DNA]</scope>
    <source>
        <strain evidence="3 4">PY_sf001</strain>
    </source>
</reference>
<comment type="caution">
    <text evidence="3">The sequence shown here is derived from an EMBL/GenBank/DDBJ whole genome shotgun (WGS) entry which is preliminary data.</text>
</comment>
<keyword evidence="4" id="KW-1185">Reference proteome</keyword>
<evidence type="ECO:0000259" key="2">
    <source>
        <dbReference type="Pfam" id="PF00685"/>
    </source>
</evidence>
<dbReference type="PANTHER" id="PTHR15723">
    <property type="entry name" value="CARBOHYDRATE SULFOTRANSFERASE 15"/>
    <property type="match status" value="1"/>
</dbReference>
<protein>
    <submittedName>
        <fullName evidence="3">Carbohydrate sulfotransferase 15</fullName>
    </submittedName>
</protein>
<dbReference type="GO" id="GO:0050659">
    <property type="term" value="F:N-acetylgalactosamine 4-sulfate 6-O-sulfotransferase activity"/>
    <property type="evidence" value="ECO:0007669"/>
    <property type="project" value="TreeGrafter"/>
</dbReference>
<dbReference type="EMBL" id="NEDP02005494">
    <property type="protein sequence ID" value="OWF39912.1"/>
    <property type="molecule type" value="Genomic_DNA"/>
</dbReference>
<evidence type="ECO:0000313" key="4">
    <source>
        <dbReference type="Proteomes" id="UP000242188"/>
    </source>
</evidence>
<keyword evidence="1" id="KW-0812">Transmembrane</keyword>
<dbReference type="InterPro" id="IPR027417">
    <property type="entry name" value="P-loop_NTPase"/>
</dbReference>
<keyword evidence="1" id="KW-1133">Transmembrane helix</keyword>
<organism evidence="3 4">
    <name type="scientific">Mizuhopecten yessoensis</name>
    <name type="common">Japanese scallop</name>
    <name type="synonym">Patinopecten yessoensis</name>
    <dbReference type="NCBI Taxonomy" id="6573"/>
    <lineage>
        <taxon>Eukaryota</taxon>
        <taxon>Metazoa</taxon>
        <taxon>Spiralia</taxon>
        <taxon>Lophotrochozoa</taxon>
        <taxon>Mollusca</taxon>
        <taxon>Bivalvia</taxon>
        <taxon>Autobranchia</taxon>
        <taxon>Pteriomorphia</taxon>
        <taxon>Pectinida</taxon>
        <taxon>Pectinoidea</taxon>
        <taxon>Pectinidae</taxon>
        <taxon>Mizuhopecten</taxon>
    </lineage>
</organism>
<dbReference type="Gene3D" id="3.40.50.300">
    <property type="entry name" value="P-loop containing nucleotide triphosphate hydrolases"/>
    <property type="match status" value="1"/>
</dbReference>
<dbReference type="InterPro" id="IPR052654">
    <property type="entry name" value="CS_Sulfotransferase"/>
</dbReference>
<keyword evidence="3" id="KW-0808">Transferase</keyword>
<accession>A0A210PTX7</accession>
<dbReference type="Proteomes" id="UP000242188">
    <property type="component" value="Unassembled WGS sequence"/>
</dbReference>
<sequence length="438" mass="51506">MERRVLNSVTACGILLCLVVYLYTYNFYTGISRPLPDIRPILSHRMILDASAEDNYHQKYVCSNQTHRNKVEDILCMTPPNFLDNYQNPCWKERGNGSGETSLKCLPYFHIIGAAKAGTTDLFSRITMHPSIMKVDGFLQKETFYWSWRRYGKCEVSLRYCENFLTFNQFLSFFKSDKISLVRDAKMSYFLNGEIGSSSANLIRRNKENYHHMITGHADPMDLWGMYYWKDIPQNNATLSEPVYTTPHLIHHINPALKLIVILREPSERTYSHYLFRRLGNSAREFHHHAVGNFTLLNTCVKNVGSMRACLFNESLLEHYKRFPIHGSFYSILLKEWFSVFPREQFLIMRTEDYSSNMTSHLRKIFNFLEVDDITETELNNMSRVPVRRITKHKKAIGNMLPETKLFLYKIFQPYTQELADILHDKRFLWEENSIISS</sequence>
<keyword evidence="1" id="KW-0472">Membrane</keyword>
<dbReference type="SUPFAM" id="SSF52540">
    <property type="entry name" value="P-loop containing nucleoside triphosphate hydrolases"/>
    <property type="match status" value="1"/>
</dbReference>
<feature type="transmembrane region" description="Helical" evidence="1">
    <location>
        <begin position="5"/>
        <end position="24"/>
    </location>
</feature>